<evidence type="ECO:0000256" key="1">
    <source>
        <dbReference type="ARBA" id="ARBA00004401"/>
    </source>
</evidence>
<reference evidence="5" key="2">
    <citation type="submission" date="2025-09" db="UniProtKB">
        <authorList>
            <consortium name="Ensembl"/>
        </authorList>
    </citation>
    <scope>IDENTIFICATION</scope>
</reference>
<name>A0A3B3CL56_ORYME</name>
<evidence type="ECO:0000313" key="5">
    <source>
        <dbReference type="Ensembl" id="ENSOMEP00000018331.1"/>
    </source>
</evidence>
<dbReference type="GeneTree" id="ENSGT00940000167246"/>
<protein>
    <recommendedName>
        <fullName evidence="4">C-type lectin domain-containing protein</fullName>
    </recommendedName>
</protein>
<dbReference type="InterPro" id="IPR016186">
    <property type="entry name" value="C-type_lectin-like/link_sf"/>
</dbReference>
<dbReference type="PANTHER" id="PTHR45710:SF31">
    <property type="entry name" value="EARLY ACTIVATION ANTIGEN CD69"/>
    <property type="match status" value="1"/>
</dbReference>
<dbReference type="Pfam" id="PF00059">
    <property type="entry name" value="Lectin_C"/>
    <property type="match status" value="1"/>
</dbReference>
<proteinExistence type="predicted"/>
<dbReference type="InterPro" id="IPR001304">
    <property type="entry name" value="C-type_lectin-like"/>
</dbReference>
<evidence type="ECO:0000256" key="2">
    <source>
        <dbReference type="ARBA" id="ARBA00022734"/>
    </source>
</evidence>
<evidence type="ECO:0000259" key="4">
    <source>
        <dbReference type="PROSITE" id="PS50041"/>
    </source>
</evidence>
<accession>A0A3B3CL56</accession>
<evidence type="ECO:0000256" key="3">
    <source>
        <dbReference type="SAM" id="Phobius"/>
    </source>
</evidence>
<keyword evidence="3" id="KW-0472">Membrane</keyword>
<dbReference type="AlphaFoldDB" id="A0A3B3CL56"/>
<dbReference type="CDD" id="cd03593">
    <property type="entry name" value="CLECT_NK_receptors_like"/>
    <property type="match status" value="1"/>
</dbReference>
<dbReference type="InterPro" id="IPR050828">
    <property type="entry name" value="C-type_lectin/matrix_domain"/>
</dbReference>
<keyword evidence="3" id="KW-0812">Transmembrane</keyword>
<dbReference type="PANTHER" id="PTHR45710">
    <property type="entry name" value="C-TYPE LECTIN DOMAIN-CONTAINING PROTEIN 180"/>
    <property type="match status" value="1"/>
</dbReference>
<dbReference type="PaxDb" id="30732-ENSOMEP00000018331"/>
<dbReference type="GO" id="GO:0005886">
    <property type="term" value="C:plasma membrane"/>
    <property type="evidence" value="ECO:0007669"/>
    <property type="project" value="UniProtKB-SubCell"/>
</dbReference>
<dbReference type="Gene3D" id="3.10.100.10">
    <property type="entry name" value="Mannose-Binding Protein A, subunit A"/>
    <property type="match status" value="1"/>
</dbReference>
<organism evidence="5 6">
    <name type="scientific">Oryzias melastigma</name>
    <name type="common">Marine medaka</name>
    <dbReference type="NCBI Taxonomy" id="30732"/>
    <lineage>
        <taxon>Eukaryota</taxon>
        <taxon>Metazoa</taxon>
        <taxon>Chordata</taxon>
        <taxon>Craniata</taxon>
        <taxon>Vertebrata</taxon>
        <taxon>Euteleostomi</taxon>
        <taxon>Actinopterygii</taxon>
        <taxon>Neopterygii</taxon>
        <taxon>Teleostei</taxon>
        <taxon>Neoteleostei</taxon>
        <taxon>Acanthomorphata</taxon>
        <taxon>Ovalentaria</taxon>
        <taxon>Atherinomorphae</taxon>
        <taxon>Beloniformes</taxon>
        <taxon>Adrianichthyidae</taxon>
        <taxon>Oryziinae</taxon>
        <taxon>Oryzias</taxon>
    </lineage>
</organism>
<dbReference type="STRING" id="30732.ENSOMEP00000018331"/>
<comment type="subcellular location">
    <subcellularLocation>
        <location evidence="1">Cell membrane</location>
        <topology evidence="1">Single-pass type II membrane protein</topology>
    </subcellularLocation>
</comment>
<dbReference type="Ensembl" id="ENSOMET00000035197.1">
    <property type="protein sequence ID" value="ENSOMEP00000018331.1"/>
    <property type="gene ID" value="ENSOMEG00000020028.1"/>
</dbReference>
<evidence type="ECO:0000313" key="6">
    <source>
        <dbReference type="Proteomes" id="UP000261560"/>
    </source>
</evidence>
<sequence>MDEASRDQNVQKFSKDGEAPHCRLLLLSLGILSSFLLACIVIIIRIGLAMYVQDTNLGELKLKVKTLEIQTEELSRERDDLSWTLEVILSFDNFPVKEICPDKKCPSCQKNWVQFQRKCYFFSSAEVLWKTWQESRQFCQNVSADLVVIDNPQEQEFISDRVQSYYDKYHGYWIGLEKKGNEWVWIDGQRNTLEFQAGEQFPFGGRRGLLVPGKNVQPNLIKADALFKNKFICETGALMMTRSF</sequence>
<keyword evidence="2" id="KW-0430">Lectin</keyword>
<dbReference type="Proteomes" id="UP000261560">
    <property type="component" value="Unplaced"/>
</dbReference>
<dbReference type="PROSITE" id="PS50041">
    <property type="entry name" value="C_TYPE_LECTIN_2"/>
    <property type="match status" value="1"/>
</dbReference>
<dbReference type="InterPro" id="IPR033992">
    <property type="entry name" value="NKR-like_CTLD"/>
</dbReference>
<keyword evidence="3" id="KW-1133">Transmembrane helix</keyword>
<dbReference type="GO" id="GO:0030246">
    <property type="term" value="F:carbohydrate binding"/>
    <property type="evidence" value="ECO:0007669"/>
    <property type="project" value="UniProtKB-KW"/>
</dbReference>
<dbReference type="OMA" id="RINNTWV"/>
<keyword evidence="6" id="KW-1185">Reference proteome</keyword>
<dbReference type="InterPro" id="IPR016187">
    <property type="entry name" value="CTDL_fold"/>
</dbReference>
<feature type="domain" description="C-type lectin" evidence="4">
    <location>
        <begin position="115"/>
        <end position="195"/>
    </location>
</feature>
<dbReference type="SUPFAM" id="SSF56436">
    <property type="entry name" value="C-type lectin-like"/>
    <property type="match status" value="1"/>
</dbReference>
<reference evidence="5" key="1">
    <citation type="submission" date="2025-08" db="UniProtKB">
        <authorList>
            <consortium name="Ensembl"/>
        </authorList>
    </citation>
    <scope>IDENTIFICATION</scope>
</reference>
<dbReference type="SMART" id="SM00034">
    <property type="entry name" value="CLECT"/>
    <property type="match status" value="1"/>
</dbReference>
<feature type="transmembrane region" description="Helical" evidence="3">
    <location>
        <begin position="24"/>
        <end position="52"/>
    </location>
</feature>